<accession>A0A0G1XM00</accession>
<dbReference type="SUPFAM" id="SSF55486">
    <property type="entry name" value="Metalloproteases ('zincins'), catalytic domain"/>
    <property type="match status" value="1"/>
</dbReference>
<dbReference type="Proteomes" id="UP000034445">
    <property type="component" value="Unassembled WGS sequence"/>
</dbReference>
<evidence type="ECO:0000313" key="2">
    <source>
        <dbReference type="Proteomes" id="UP000034445"/>
    </source>
</evidence>
<name>A0A0G1XM00_9BACT</name>
<reference evidence="1 2" key="1">
    <citation type="journal article" date="2015" name="Nature">
        <title>rRNA introns, odd ribosomes, and small enigmatic genomes across a large radiation of phyla.</title>
        <authorList>
            <person name="Brown C.T."/>
            <person name="Hug L.A."/>
            <person name="Thomas B.C."/>
            <person name="Sharon I."/>
            <person name="Castelle C.J."/>
            <person name="Singh A."/>
            <person name="Wilkins M.J."/>
            <person name="Williams K.H."/>
            <person name="Banfield J.F."/>
        </authorList>
    </citation>
    <scope>NUCLEOTIDE SEQUENCE [LARGE SCALE GENOMIC DNA]</scope>
</reference>
<dbReference type="PATRIC" id="fig|1618676.3.peg.122"/>
<dbReference type="GO" id="GO:0008237">
    <property type="term" value="F:metallopeptidase activity"/>
    <property type="evidence" value="ECO:0007669"/>
    <property type="project" value="InterPro"/>
</dbReference>
<gene>
    <name evidence="1" type="ORF">UY74_C0004G0015</name>
</gene>
<comment type="caution">
    <text evidence="1">The sequence shown here is derived from an EMBL/GenBank/DDBJ whole genome shotgun (WGS) entry which is preliminary data.</text>
</comment>
<sequence length="279" mass="30721">MEWASFIGVVVLVAVFAVSVGNANADHSWGGYHWARTMSSFTLKLGDNVNNSWNVYLAEASADWNPSEVLDTIIVAGKTNATRGRNTPKNCLPTSGQVEVCNYKYGSTGWLGVASIWISGTHITQGTVKLNDTYFNTAKYNTADWKGLVACQEVAHTFGLDHQDEIFNNYNLGTCMDYTNAPAGGWVGTFDYGPSNRYPNAHDFDELVLIYAHPDTTTTVNPFVVSAGADVDSNDPRTWGRETHRSADGRASVYEQDLGNGKKVVRHVFWAEPRGHQRD</sequence>
<protein>
    <recommendedName>
        <fullName evidence="3">Peptidase M10 metallopeptidase domain-containing protein</fullName>
    </recommendedName>
</protein>
<dbReference type="EMBL" id="LCRF01000004">
    <property type="protein sequence ID" value="KKW31895.1"/>
    <property type="molecule type" value="Genomic_DNA"/>
</dbReference>
<proteinExistence type="predicted"/>
<dbReference type="AlphaFoldDB" id="A0A0G1XM00"/>
<evidence type="ECO:0000313" key="1">
    <source>
        <dbReference type="EMBL" id="KKW31895.1"/>
    </source>
</evidence>
<dbReference type="InterPro" id="IPR024079">
    <property type="entry name" value="MetalloPept_cat_dom_sf"/>
</dbReference>
<evidence type="ECO:0008006" key="3">
    <source>
        <dbReference type="Google" id="ProtNLM"/>
    </source>
</evidence>
<organism evidence="1 2">
    <name type="scientific">Candidatus Kaiserbacteria bacterium GW2011_GWC2_52_8b</name>
    <dbReference type="NCBI Taxonomy" id="1618676"/>
    <lineage>
        <taxon>Bacteria</taxon>
        <taxon>Candidatus Kaiseribacteriota</taxon>
    </lineage>
</organism>
<dbReference type="Gene3D" id="3.40.390.10">
    <property type="entry name" value="Collagenase (Catalytic Domain)"/>
    <property type="match status" value="1"/>
</dbReference>